<dbReference type="RefSeq" id="WP_109177252.1">
    <property type="nucleotide sequence ID" value="NZ_QUUP01000012.1"/>
</dbReference>
<dbReference type="Proteomes" id="UP000839924">
    <property type="component" value="Unassembled WGS sequence"/>
</dbReference>
<accession>A0A3X1Q6E4</accession>
<comment type="caution">
    <text evidence="1">The sequence shown here is derived from an EMBL/GenBank/DDBJ whole genome shotgun (WGS) entry which is preliminary data.</text>
</comment>
<dbReference type="EMBL" id="AAGKWS010000015">
    <property type="protein sequence ID" value="EBP1765315.1"/>
    <property type="molecule type" value="Genomic_DNA"/>
</dbReference>
<organism evidence="1">
    <name type="scientific">Salmonella enterica</name>
    <name type="common">Salmonella choleraesuis</name>
    <dbReference type="NCBI Taxonomy" id="28901"/>
    <lineage>
        <taxon>Bacteria</taxon>
        <taxon>Pseudomonadati</taxon>
        <taxon>Pseudomonadota</taxon>
        <taxon>Gammaproteobacteria</taxon>
        <taxon>Enterobacterales</taxon>
        <taxon>Enterobacteriaceae</taxon>
        <taxon>Salmonella</taxon>
    </lineage>
</organism>
<reference evidence="1" key="1">
    <citation type="submission" date="2018-07" db="EMBL/GenBank/DDBJ databases">
        <authorList>
            <consortium name="PulseNet: The National Subtyping Network for Foodborne Disease Surveillance"/>
            <person name="Tarr C.L."/>
            <person name="Trees E."/>
            <person name="Katz L.S."/>
            <person name="Carleton-Romer H.A."/>
            <person name="Stroika S."/>
            <person name="Kucerova Z."/>
            <person name="Roache K.F."/>
            <person name="Sabol A.L."/>
            <person name="Besser J."/>
            <person name="Gerner-Smidt P."/>
        </authorList>
    </citation>
    <scope>NUCLEOTIDE SEQUENCE [LARGE SCALE GENOMIC DNA]</scope>
    <source>
        <strain evidence="1">2012K-0227</strain>
    </source>
</reference>
<evidence type="ECO:0000313" key="1">
    <source>
        <dbReference type="EMBL" id="EBP1765315.1"/>
    </source>
</evidence>
<gene>
    <name evidence="1" type="ORF">ND68_23665</name>
</gene>
<protein>
    <submittedName>
        <fullName evidence="1">Uncharacterized protein</fullName>
    </submittedName>
</protein>
<proteinExistence type="predicted"/>
<dbReference type="AlphaFoldDB" id="A0A3X1Q6E4"/>
<sequence>MNVPHVAIADDVVALLKHCQTLQSEKEGVIRPAPEAYNRDHDPFADRIRQAIGYTRQLQHLLPMAQQLKALGVALEQQGKIQVRVGEDYAQQALTYIVAQYQADGGTGR</sequence>
<name>A0A3X1Q6E4_SALER</name>